<protein>
    <submittedName>
        <fullName evidence="9">Glutamine synthetase</fullName>
    </submittedName>
</protein>
<dbReference type="SUPFAM" id="SSF54368">
    <property type="entry name" value="Glutamine synthetase, N-terminal domain"/>
    <property type="match status" value="1"/>
</dbReference>
<gene>
    <name evidence="9" type="ORF">CKY47_15415</name>
</gene>
<evidence type="ECO:0000256" key="5">
    <source>
        <dbReference type="PROSITE-ProRule" id="PRU01330"/>
    </source>
</evidence>
<evidence type="ECO:0000256" key="6">
    <source>
        <dbReference type="RuleBase" id="RU000384"/>
    </source>
</evidence>
<dbReference type="EMBL" id="NSDM01000006">
    <property type="protein sequence ID" value="MDQ2585343.1"/>
    <property type="molecule type" value="Genomic_DNA"/>
</dbReference>
<dbReference type="InterPro" id="IPR008146">
    <property type="entry name" value="Gln_synth_cat_dom"/>
</dbReference>
<comment type="caution">
    <text evidence="9">The sequence shown here is derived from an EMBL/GenBank/DDBJ whole genome shotgun (WGS) entry which is preliminary data.</text>
</comment>
<dbReference type="SMART" id="SM01230">
    <property type="entry name" value="Gln-synt_C"/>
    <property type="match status" value="1"/>
</dbReference>
<proteinExistence type="inferred from homology"/>
<evidence type="ECO:0000259" key="8">
    <source>
        <dbReference type="PROSITE" id="PS51987"/>
    </source>
</evidence>
<name>A0ABU0WZN7_9PSEU</name>
<keyword evidence="3" id="KW-0547">Nucleotide-binding</keyword>
<feature type="domain" description="GS catalytic" evidence="8">
    <location>
        <begin position="117"/>
        <end position="446"/>
    </location>
</feature>
<dbReference type="PANTHER" id="PTHR43785:SF12">
    <property type="entry name" value="TYPE-1 GLUTAMINE SYNTHETASE 2"/>
    <property type="match status" value="1"/>
</dbReference>
<dbReference type="PROSITE" id="PS51987">
    <property type="entry name" value="GS_CATALYTIC"/>
    <property type="match status" value="1"/>
</dbReference>
<evidence type="ECO:0000256" key="4">
    <source>
        <dbReference type="ARBA" id="ARBA00022840"/>
    </source>
</evidence>
<evidence type="ECO:0000313" key="9">
    <source>
        <dbReference type="EMBL" id="MDQ2585343.1"/>
    </source>
</evidence>
<evidence type="ECO:0000256" key="2">
    <source>
        <dbReference type="ARBA" id="ARBA00022598"/>
    </source>
</evidence>
<dbReference type="PROSITE" id="PS51986">
    <property type="entry name" value="GS_BETA_GRASP"/>
    <property type="match status" value="1"/>
</dbReference>
<dbReference type="InterPro" id="IPR036651">
    <property type="entry name" value="Gln_synt_N_sf"/>
</dbReference>
<evidence type="ECO:0000256" key="3">
    <source>
        <dbReference type="ARBA" id="ARBA00022741"/>
    </source>
</evidence>
<dbReference type="Proteomes" id="UP001225605">
    <property type="component" value="Unassembled WGS sequence"/>
</dbReference>
<dbReference type="SUPFAM" id="SSF55931">
    <property type="entry name" value="Glutamine synthetase/guanido kinase"/>
    <property type="match status" value="1"/>
</dbReference>
<sequence length="446" mass="49260">MLSVEELRVLVDSGEVDTVLVAVVDMQGRLQGKRCAARYFVDEVMERTAEGCDYLLAVDVEMNTVEGYASSSWDSGYGDLVMRPDLSTLRRVPWHEGTALVMCDIVTEDGDPVAVSPRQILRKQLDRLAERGWTAFVGTELEFIVFDTTYEDAWNSGYRDLVPANQYNVDYSLLGTGRIEPLLRAIRNHMAGAGMVVESAKGECNPGQHEIAFRYAEALATCDNHGIYKTGAKEIAAQHGKSLTFMAKYNEREGSSCHIHLSLRDADGRPVFAEGRGMSRLMEHFMAGQLAGLRELTCFLAPNINSYKRFARGSFAPTAVAWGRDNRTCSLRVVGHGHGLRFENRVPGADVNPYLAVAALIAAGLHGVDNELPLEAEFTGNAYASDRPTVPSTLRDAASLLRRSEIAREAFGQDVVDHYLNAARVELAAFDSAVTDWERIRGFERL</sequence>
<evidence type="ECO:0000256" key="1">
    <source>
        <dbReference type="ARBA" id="ARBA00009897"/>
    </source>
</evidence>
<accession>A0ABU0WZN7</accession>
<dbReference type="Gene3D" id="3.10.20.70">
    <property type="entry name" value="Glutamine synthetase, N-terminal domain"/>
    <property type="match status" value="1"/>
</dbReference>
<dbReference type="PANTHER" id="PTHR43785">
    <property type="entry name" value="GAMMA-GLUTAMYLPUTRESCINE SYNTHETASE"/>
    <property type="match status" value="1"/>
</dbReference>
<keyword evidence="4" id="KW-0067">ATP-binding</keyword>
<reference evidence="9 10" key="1">
    <citation type="submission" date="2017-06" db="EMBL/GenBank/DDBJ databases">
        <title>Cultured bacterium strain Saccharothrix yanglingensis Hhs.015.</title>
        <authorList>
            <person name="Xia Y."/>
        </authorList>
    </citation>
    <scope>NUCLEOTIDE SEQUENCE [LARGE SCALE GENOMIC DNA]</scope>
    <source>
        <strain evidence="9 10">Hhs.015</strain>
    </source>
</reference>
<evidence type="ECO:0000259" key="7">
    <source>
        <dbReference type="PROSITE" id="PS51986"/>
    </source>
</evidence>
<dbReference type="InterPro" id="IPR014746">
    <property type="entry name" value="Gln_synth/guanido_kin_cat_dom"/>
</dbReference>
<dbReference type="Pfam" id="PF00120">
    <property type="entry name" value="Gln-synt_C"/>
    <property type="match status" value="1"/>
</dbReference>
<dbReference type="InterPro" id="IPR008147">
    <property type="entry name" value="Gln_synt_N"/>
</dbReference>
<keyword evidence="10" id="KW-1185">Reference proteome</keyword>
<evidence type="ECO:0000313" key="10">
    <source>
        <dbReference type="Proteomes" id="UP001225605"/>
    </source>
</evidence>
<dbReference type="RefSeq" id="WP_306746533.1">
    <property type="nucleotide sequence ID" value="NZ_NSDM01000006.1"/>
</dbReference>
<comment type="similarity">
    <text evidence="1 5 6">Belongs to the glutamine synthetase family.</text>
</comment>
<keyword evidence="2" id="KW-0436">Ligase</keyword>
<dbReference type="Gene3D" id="3.30.590.10">
    <property type="entry name" value="Glutamine synthetase/guanido kinase, catalytic domain"/>
    <property type="match status" value="1"/>
</dbReference>
<feature type="domain" description="GS beta-grasp" evidence="7">
    <location>
        <begin position="14"/>
        <end position="110"/>
    </location>
</feature>
<organism evidence="9 10">
    <name type="scientific">Saccharothrix yanglingensis</name>
    <dbReference type="NCBI Taxonomy" id="659496"/>
    <lineage>
        <taxon>Bacteria</taxon>
        <taxon>Bacillati</taxon>
        <taxon>Actinomycetota</taxon>
        <taxon>Actinomycetes</taxon>
        <taxon>Pseudonocardiales</taxon>
        <taxon>Pseudonocardiaceae</taxon>
        <taxon>Saccharothrix</taxon>
    </lineage>
</organism>